<comment type="caution">
    <text evidence="1">The sequence shown here is derived from an EMBL/GenBank/DDBJ whole genome shotgun (WGS) entry which is preliminary data.</text>
</comment>
<proteinExistence type="predicted"/>
<evidence type="ECO:0000313" key="2">
    <source>
        <dbReference type="Proteomes" id="UP000625033"/>
    </source>
</evidence>
<dbReference type="RefSeq" id="WP_196834724.1">
    <property type="nucleotide sequence ID" value="NZ_JADOTZ010000001.1"/>
</dbReference>
<dbReference type="AlphaFoldDB" id="A0A931DAR9"/>
<gene>
    <name evidence="1" type="ORF">IW252_000032</name>
</gene>
<keyword evidence="2" id="KW-1185">Reference proteome</keyword>
<protein>
    <submittedName>
        <fullName evidence="1">Uncharacterized protein</fullName>
    </submittedName>
</protein>
<dbReference type="EMBL" id="JADOTZ010000001">
    <property type="protein sequence ID" value="MBG6083265.1"/>
    <property type="molecule type" value="Genomic_DNA"/>
</dbReference>
<name>A0A931DAR9_9MICC</name>
<dbReference type="Proteomes" id="UP000625033">
    <property type="component" value="Unassembled WGS sequence"/>
</dbReference>
<accession>A0A931DAR9</accession>
<sequence>MTNQPFPAYAKSAHPDVVEAVEETYHRHKTFLDKARQLCEELVSDPSAGYYHGWYFADCRMTGISTQAAEGHALPGQWKKPTRGVLKPFKNNPIAERMAAIQYKAKEIPGRGNVFMGDGYMGTGQIFLHNEVVYSHINFGLDPMTDKEQASAAEFGWTEILASEWHSAREAFQSLKGGEQQ</sequence>
<evidence type="ECO:0000313" key="1">
    <source>
        <dbReference type="EMBL" id="MBG6083265.1"/>
    </source>
</evidence>
<reference evidence="1" key="1">
    <citation type="submission" date="2020-11" db="EMBL/GenBank/DDBJ databases">
        <title>Sequencing the genomes of 1000 actinobacteria strains.</title>
        <authorList>
            <person name="Klenk H.-P."/>
        </authorList>
    </citation>
    <scope>NUCLEOTIDE SEQUENCE</scope>
    <source>
        <strain evidence="1">DSM 26152</strain>
    </source>
</reference>
<organism evidence="1 2">
    <name type="scientific">Zhihengliuella flava</name>
    <dbReference type="NCBI Taxonomy" id="1285193"/>
    <lineage>
        <taxon>Bacteria</taxon>
        <taxon>Bacillati</taxon>
        <taxon>Actinomycetota</taxon>
        <taxon>Actinomycetes</taxon>
        <taxon>Micrococcales</taxon>
        <taxon>Micrococcaceae</taxon>
        <taxon>Zhihengliuella</taxon>
    </lineage>
</organism>